<dbReference type="Proteomes" id="UP001595776">
    <property type="component" value="Unassembled WGS sequence"/>
</dbReference>
<dbReference type="InterPro" id="IPR043519">
    <property type="entry name" value="NT_sf"/>
</dbReference>
<dbReference type="SUPFAM" id="SSF81301">
    <property type="entry name" value="Nucleotidyltransferase"/>
    <property type="match status" value="1"/>
</dbReference>
<dbReference type="EMBL" id="JBHSCR010000014">
    <property type="protein sequence ID" value="MFC4348935.1"/>
    <property type="molecule type" value="Genomic_DNA"/>
</dbReference>
<evidence type="ECO:0000313" key="1">
    <source>
        <dbReference type="EMBL" id="MFC4348935.1"/>
    </source>
</evidence>
<dbReference type="Gene3D" id="3.30.460.10">
    <property type="entry name" value="Beta Polymerase, domain 2"/>
    <property type="match status" value="1"/>
</dbReference>
<evidence type="ECO:0000313" key="2">
    <source>
        <dbReference type="Proteomes" id="UP001595776"/>
    </source>
</evidence>
<sequence length="159" mass="17549">MTEKFYIQHWDAALLKRQAEATASAVKAILPDADVREVGSTAVAGAIGKQDIDLLVRVAPNAFTEARDTLDEVFPRNSEQLSTCDFQGYLIPDDLDVAVQLTVHGGQYDVFLPFLDALTSDAVLLEAYNQLKRDWHGKSMQDYRTAKSTFIEAVLADLG</sequence>
<name>A0ABV8UCP6_9PROT</name>
<accession>A0ABV8UCP6</accession>
<organism evidence="1 2">
    <name type="scientific">Kordiimonas lipolytica</name>
    <dbReference type="NCBI Taxonomy" id="1662421"/>
    <lineage>
        <taxon>Bacteria</taxon>
        <taxon>Pseudomonadati</taxon>
        <taxon>Pseudomonadota</taxon>
        <taxon>Alphaproteobacteria</taxon>
        <taxon>Kordiimonadales</taxon>
        <taxon>Kordiimonadaceae</taxon>
        <taxon>Kordiimonas</taxon>
    </lineage>
</organism>
<protein>
    <submittedName>
        <fullName evidence="1">GrpB family protein</fullName>
    </submittedName>
</protein>
<dbReference type="InterPro" id="IPR007344">
    <property type="entry name" value="GrpB/CoaE"/>
</dbReference>
<comment type="caution">
    <text evidence="1">The sequence shown here is derived from an EMBL/GenBank/DDBJ whole genome shotgun (WGS) entry which is preliminary data.</text>
</comment>
<proteinExistence type="predicted"/>
<keyword evidence="2" id="KW-1185">Reference proteome</keyword>
<dbReference type="Pfam" id="PF04229">
    <property type="entry name" value="GrpB"/>
    <property type="match status" value="1"/>
</dbReference>
<gene>
    <name evidence="1" type="ORF">ACFO5Q_13865</name>
</gene>
<dbReference type="RefSeq" id="WP_068143618.1">
    <property type="nucleotide sequence ID" value="NZ_JBHSCR010000014.1"/>
</dbReference>
<reference evidence="2" key="1">
    <citation type="journal article" date="2019" name="Int. J. Syst. Evol. Microbiol.">
        <title>The Global Catalogue of Microorganisms (GCM) 10K type strain sequencing project: providing services to taxonomists for standard genome sequencing and annotation.</title>
        <authorList>
            <consortium name="The Broad Institute Genomics Platform"/>
            <consortium name="The Broad Institute Genome Sequencing Center for Infectious Disease"/>
            <person name="Wu L."/>
            <person name="Ma J."/>
        </authorList>
    </citation>
    <scope>NUCLEOTIDE SEQUENCE [LARGE SCALE GENOMIC DNA]</scope>
    <source>
        <strain evidence="2">CGMCC 1.15304</strain>
    </source>
</reference>